<name>A0A8S2TLK2_9BILA</name>
<sequence length="59" mass="6494">MARRQVSISNNRVNLTAIAMRSTTITNIDTADYGLVDLDYTSGAIYMNSRISLTRGLVV</sequence>
<gene>
    <name evidence="1" type="ORF">BYL167_LOCUS26987</name>
    <name evidence="2" type="ORF">SMN809_LOCUS30136</name>
</gene>
<dbReference type="AlphaFoldDB" id="A0A8S2TLK2"/>
<organism evidence="1 3">
    <name type="scientific">Rotaria magnacalcarata</name>
    <dbReference type="NCBI Taxonomy" id="392030"/>
    <lineage>
        <taxon>Eukaryota</taxon>
        <taxon>Metazoa</taxon>
        <taxon>Spiralia</taxon>
        <taxon>Gnathifera</taxon>
        <taxon>Rotifera</taxon>
        <taxon>Eurotatoria</taxon>
        <taxon>Bdelloidea</taxon>
        <taxon>Philodinida</taxon>
        <taxon>Philodinidae</taxon>
        <taxon>Rotaria</taxon>
    </lineage>
</organism>
<comment type="caution">
    <text evidence="1">The sequence shown here is derived from an EMBL/GenBank/DDBJ whole genome shotgun (WGS) entry which is preliminary data.</text>
</comment>
<evidence type="ECO:0000313" key="2">
    <source>
        <dbReference type="EMBL" id="CAF4393988.1"/>
    </source>
</evidence>
<evidence type="ECO:0000313" key="1">
    <source>
        <dbReference type="EMBL" id="CAF4288363.1"/>
    </source>
</evidence>
<feature type="non-terminal residue" evidence="1">
    <location>
        <position position="59"/>
    </location>
</feature>
<accession>A0A8S2TLK2</accession>
<dbReference type="Proteomes" id="UP000676336">
    <property type="component" value="Unassembled WGS sequence"/>
</dbReference>
<evidence type="ECO:0000313" key="3">
    <source>
        <dbReference type="Proteomes" id="UP000681967"/>
    </source>
</evidence>
<proteinExistence type="predicted"/>
<dbReference type="EMBL" id="CAJOBI010055937">
    <property type="protein sequence ID" value="CAF4393988.1"/>
    <property type="molecule type" value="Genomic_DNA"/>
</dbReference>
<dbReference type="EMBL" id="CAJOBH010033151">
    <property type="protein sequence ID" value="CAF4288363.1"/>
    <property type="molecule type" value="Genomic_DNA"/>
</dbReference>
<reference evidence="1" key="1">
    <citation type="submission" date="2021-02" db="EMBL/GenBank/DDBJ databases">
        <authorList>
            <person name="Nowell W R."/>
        </authorList>
    </citation>
    <scope>NUCLEOTIDE SEQUENCE</scope>
</reference>
<protein>
    <submittedName>
        <fullName evidence="1">Uncharacterized protein</fullName>
    </submittedName>
</protein>
<dbReference type="Proteomes" id="UP000681967">
    <property type="component" value="Unassembled WGS sequence"/>
</dbReference>